<evidence type="ECO:0000313" key="3">
    <source>
        <dbReference type="Proteomes" id="UP001213504"/>
    </source>
</evidence>
<protein>
    <submittedName>
        <fullName evidence="2">Uncharacterized protein</fullName>
    </submittedName>
</protein>
<dbReference type="Proteomes" id="UP001213504">
    <property type="component" value="Chromosome"/>
</dbReference>
<dbReference type="EMBL" id="CP121270">
    <property type="protein sequence ID" value="WFP25431.1"/>
    <property type="molecule type" value="Genomic_DNA"/>
</dbReference>
<proteinExistence type="predicted"/>
<feature type="region of interest" description="Disordered" evidence="1">
    <location>
        <begin position="102"/>
        <end position="127"/>
    </location>
</feature>
<name>A0AAX3T897_9ACTN</name>
<evidence type="ECO:0000313" key="2">
    <source>
        <dbReference type="EMBL" id="WFP25431.1"/>
    </source>
</evidence>
<feature type="compositionally biased region" description="Basic and acidic residues" evidence="1">
    <location>
        <begin position="116"/>
        <end position="127"/>
    </location>
</feature>
<gene>
    <name evidence="2" type="ORF">P9A14_02585</name>
</gene>
<sequence length="127" mass="14430">MPSMTTSIAAALWFSGERPLEVLVTDPDGNQALTHWGIDYEDYEEGGRPLRLGRRERRVLDFIERAEAQLAGIRRGGEQDQLLRERLEEEIRGLEQELEEVRRDQRGAGLAPAPLDTRRAHIEPEAG</sequence>
<dbReference type="RefSeq" id="WP_278072554.1">
    <property type="nucleotide sequence ID" value="NZ_CP121270.1"/>
</dbReference>
<evidence type="ECO:0000256" key="1">
    <source>
        <dbReference type="SAM" id="MobiDB-lite"/>
    </source>
</evidence>
<dbReference type="AlphaFoldDB" id="A0AAX3T897"/>
<accession>A0AAX3T897</accession>
<organism evidence="2 3">
    <name type="scientific">Gordonia hongkongensis</name>
    <dbReference type="NCBI Taxonomy" id="1701090"/>
    <lineage>
        <taxon>Bacteria</taxon>
        <taxon>Bacillati</taxon>
        <taxon>Actinomycetota</taxon>
        <taxon>Actinomycetes</taxon>
        <taxon>Mycobacteriales</taxon>
        <taxon>Gordoniaceae</taxon>
        <taxon>Gordonia</taxon>
    </lineage>
</organism>
<reference evidence="2" key="1">
    <citation type="submission" date="2023-04" db="EMBL/GenBank/DDBJ databases">
        <title>Complete genome sequence of a phthalic acid esters degrading bacterial strain.</title>
        <authorList>
            <person name="Weng L."/>
            <person name="Jia Y."/>
            <person name="Ren L."/>
        </authorList>
    </citation>
    <scope>NUCLEOTIDE SEQUENCE</scope>
    <source>
        <strain evidence="2">RL-LY01</strain>
    </source>
</reference>